<sequence length="410" mass="48869">MSIFDEKSNHKSSDYRSRNYSGNWVSHFINEYVDSLQTLGLQKTQSEFFKYKDEHLPRNLYKFFPPTIYSLLSLQNQTIFLSTPQNFNDPFDSYVCVETETYAKLYLLRELKRNNRITATETPSSISSKEYWEINNSWSKEDETNGRVIYSNRRSTFMTIYSIFENKNKDFKEYADRLLYKGRVECQRKIKNIRSLQFRISCFSDFKDDDELLQNSTMWSHYADNHRGFCIKYSIDFENLDDKELIVSGLFPVKYTSVVPKISSKELLKLEFEEGKLKLNKSVIKTTLKTLTTKSRFWKYENEWRLILSEQSSLAFPKNTIKFFNIEAIFLGCRIEKNLRNEIIKFGASEGISVFQTTQSNEKFNLHSQYEDITKLKTDEFYEKLDCIDKIEDLEFKNHLRDKLYTYFNP</sequence>
<dbReference type="RefSeq" id="WP_123215228.1">
    <property type="nucleotide sequence ID" value="NZ_RJTM01000034.1"/>
</dbReference>
<protein>
    <submittedName>
        <fullName evidence="1">DUF2971 domain-containing protein</fullName>
    </submittedName>
</protein>
<organism evidence="1 2">
    <name type="scientific">Sinomicrobium pectinilyticum</name>
    <dbReference type="NCBI Taxonomy" id="1084421"/>
    <lineage>
        <taxon>Bacteria</taxon>
        <taxon>Pseudomonadati</taxon>
        <taxon>Bacteroidota</taxon>
        <taxon>Flavobacteriia</taxon>
        <taxon>Flavobacteriales</taxon>
        <taxon>Flavobacteriaceae</taxon>
        <taxon>Sinomicrobium</taxon>
    </lineage>
</organism>
<keyword evidence="2" id="KW-1185">Reference proteome</keyword>
<evidence type="ECO:0000313" key="2">
    <source>
        <dbReference type="Proteomes" id="UP000267469"/>
    </source>
</evidence>
<dbReference type="Proteomes" id="UP000267469">
    <property type="component" value="Unassembled WGS sequence"/>
</dbReference>
<dbReference type="OrthoDB" id="190848at2"/>
<dbReference type="InterPro" id="IPR021352">
    <property type="entry name" value="DUF2971"/>
</dbReference>
<comment type="caution">
    <text evidence="1">The sequence shown here is derived from an EMBL/GenBank/DDBJ whole genome shotgun (WGS) entry which is preliminary data.</text>
</comment>
<gene>
    <name evidence="1" type="ORF">ED312_06625</name>
</gene>
<dbReference type="AlphaFoldDB" id="A0A3N0EQB7"/>
<name>A0A3N0EQB7_SINP1</name>
<reference evidence="1 2" key="1">
    <citation type="submission" date="2018-10" db="EMBL/GenBank/DDBJ databases">
        <title>Sinomicrobium pectinilyticum sp. nov., a pectinase-producing bacterium isolated from alkaline and saline soil, and emended description of the genus Sinomicrobium.</title>
        <authorList>
            <person name="Cheng B."/>
            <person name="Li C."/>
            <person name="Lai Q."/>
            <person name="Du M."/>
            <person name="Shao Z."/>
            <person name="Xu P."/>
            <person name="Yang C."/>
        </authorList>
    </citation>
    <scope>NUCLEOTIDE SEQUENCE [LARGE SCALE GENOMIC DNA]</scope>
    <source>
        <strain evidence="1 2">5DNS001</strain>
    </source>
</reference>
<dbReference type="Pfam" id="PF11185">
    <property type="entry name" value="DUF2971"/>
    <property type="match status" value="1"/>
</dbReference>
<evidence type="ECO:0000313" key="1">
    <source>
        <dbReference type="EMBL" id="RNL90096.1"/>
    </source>
</evidence>
<accession>A0A3N0EQB7</accession>
<dbReference type="EMBL" id="RJTM01000034">
    <property type="protein sequence ID" value="RNL90096.1"/>
    <property type="molecule type" value="Genomic_DNA"/>
</dbReference>
<proteinExistence type="predicted"/>